<reference evidence="2" key="2">
    <citation type="submission" date="2020-11" db="EMBL/GenBank/DDBJ databases">
        <authorList>
            <consortium name="DOE Joint Genome Institute"/>
            <person name="Kuo A."/>
            <person name="Miyauchi S."/>
            <person name="Kiss E."/>
            <person name="Drula E."/>
            <person name="Kohler A."/>
            <person name="Sanchez-Garcia M."/>
            <person name="Andreopoulos B."/>
            <person name="Barry K.W."/>
            <person name="Bonito G."/>
            <person name="Buee M."/>
            <person name="Carver A."/>
            <person name="Chen C."/>
            <person name="Cichocki N."/>
            <person name="Clum A."/>
            <person name="Culley D."/>
            <person name="Crous P.W."/>
            <person name="Fauchery L."/>
            <person name="Girlanda M."/>
            <person name="Hayes R."/>
            <person name="Keri Z."/>
            <person name="Labutti K."/>
            <person name="Lipzen A."/>
            <person name="Lombard V."/>
            <person name="Magnuson J."/>
            <person name="Maillard F."/>
            <person name="Morin E."/>
            <person name="Murat C."/>
            <person name="Nolan M."/>
            <person name="Ohm R."/>
            <person name="Pangilinan J."/>
            <person name="Pereira M."/>
            <person name="Perotto S."/>
            <person name="Peter M."/>
            <person name="Riley R."/>
            <person name="Sitrit Y."/>
            <person name="Stielow B."/>
            <person name="Szollosi G."/>
            <person name="Zifcakova L."/>
            <person name="Stursova M."/>
            <person name="Spatafora J.W."/>
            <person name="Tedersoo L."/>
            <person name="Vaario L.-M."/>
            <person name="Yamada A."/>
            <person name="Yan M."/>
            <person name="Wang P."/>
            <person name="Xu J."/>
            <person name="Bruns T."/>
            <person name="Baldrian P."/>
            <person name="Vilgalys R."/>
            <person name="Henrissat B."/>
            <person name="Grigoriev I.V."/>
            <person name="Hibbett D."/>
            <person name="Nagy L.G."/>
            <person name="Martin F.M."/>
        </authorList>
    </citation>
    <scope>NUCLEOTIDE SEQUENCE</scope>
    <source>
        <strain evidence="2">UH-Tt-Lm1</strain>
    </source>
</reference>
<keyword evidence="3" id="KW-1185">Reference proteome</keyword>
<name>A0A9P6H3F5_9AGAM</name>
<feature type="region of interest" description="Disordered" evidence="1">
    <location>
        <begin position="43"/>
        <end position="96"/>
    </location>
</feature>
<sequence length="775" mass="87849">MLPRGVRLLVRRQARSVSHQLQPRLKSTDTGRHGFADFLSWAFENQRPNRPKRSQPRSGIENAQVSRPLKKQVARKGKGPDSLRPKHVKNLPDARTREVRILKAVAAVAGNKKPPRRTATGWPGENWKSENWGSDKLRPKSRPDPIVELKKPKGLKSGFGEFESQPSQRIRKSEVTYPRKLEGVLRPLGSPVLQDVVPLTKHRPVANLAHKLDRVLFNPGVHWLQEPRTGVYNFAPWLQSIPDVNDFAFERLPAFVKSSRDEDLWELAKREGRLFCGSTSSLTGMLSQVYFLISGCRPPDTSSLSQPFRYLPADFTPGQRMPVSVLLNYRDGAYAIDSAYKDGDDPEKNVLTWLGTLLEKFLTMPPEEFQRLLRDSPNPAADCDGDREAYRYAKSGKFVMRSQLDCRDPRLPGTGVFDLKTRAALPVRMDLMNYKQHSTYLIRTLQGEFESFEREYHDLMRSAFLKYGFQARIGNMDGILVVHHNTARMFGFRYIPLSEMDTCLFGGPDRGEAVFEKCVLLLEEILMEVISTFPAQTVRCLFETRGDKLNIFVEPEAHDESKGPRPLVHLEVKSTSFIDGSRTDSGSAVAKSGSWDLHWSICHTSLSHEEKERRLENSKERQRRGYCLPPGVSIEEMEDIWNQLDFGGKQRRLEETSEASSGNNGSLEERETTFDPSSFAVPSKNVRFLRELSMQGKADMELMSEKAKGRPKLIWGEPEACIDRVEWDGAPSETVEVGEMAGESVVVSEGAIPVDEDVRTDEVTDYTQAEEKRPI</sequence>
<proteinExistence type="predicted"/>
<feature type="region of interest" description="Disordered" evidence="1">
    <location>
        <begin position="110"/>
        <end position="145"/>
    </location>
</feature>
<dbReference type="GO" id="GO:0005740">
    <property type="term" value="C:mitochondrial envelope"/>
    <property type="evidence" value="ECO:0007669"/>
    <property type="project" value="TreeGrafter"/>
</dbReference>
<feature type="compositionally biased region" description="Basic and acidic residues" evidence="1">
    <location>
        <begin position="133"/>
        <end position="145"/>
    </location>
</feature>
<evidence type="ECO:0000256" key="1">
    <source>
        <dbReference type="SAM" id="MobiDB-lite"/>
    </source>
</evidence>
<feature type="compositionally biased region" description="Basic residues" evidence="1">
    <location>
        <begin position="68"/>
        <end position="77"/>
    </location>
</feature>
<protein>
    <submittedName>
        <fullName evidence="2">Mitochondrial protein Pet127-domain-containing protein</fullName>
    </submittedName>
</protein>
<comment type="caution">
    <text evidence="2">The sequence shown here is derived from an EMBL/GenBank/DDBJ whole genome shotgun (WGS) entry which is preliminary data.</text>
</comment>
<dbReference type="GO" id="GO:0000964">
    <property type="term" value="P:mitochondrial RNA 5'-end processing"/>
    <property type="evidence" value="ECO:0007669"/>
    <property type="project" value="TreeGrafter"/>
</dbReference>
<reference evidence="2" key="1">
    <citation type="journal article" date="2020" name="Nat. Commun.">
        <title>Large-scale genome sequencing of mycorrhizal fungi provides insights into the early evolution of symbiotic traits.</title>
        <authorList>
            <person name="Miyauchi S."/>
            <person name="Kiss E."/>
            <person name="Kuo A."/>
            <person name="Drula E."/>
            <person name="Kohler A."/>
            <person name="Sanchez-Garcia M."/>
            <person name="Morin E."/>
            <person name="Andreopoulos B."/>
            <person name="Barry K.W."/>
            <person name="Bonito G."/>
            <person name="Buee M."/>
            <person name="Carver A."/>
            <person name="Chen C."/>
            <person name="Cichocki N."/>
            <person name="Clum A."/>
            <person name="Culley D."/>
            <person name="Crous P.W."/>
            <person name="Fauchery L."/>
            <person name="Girlanda M."/>
            <person name="Hayes R.D."/>
            <person name="Keri Z."/>
            <person name="LaButti K."/>
            <person name="Lipzen A."/>
            <person name="Lombard V."/>
            <person name="Magnuson J."/>
            <person name="Maillard F."/>
            <person name="Murat C."/>
            <person name="Nolan M."/>
            <person name="Ohm R.A."/>
            <person name="Pangilinan J."/>
            <person name="Pereira M.F."/>
            <person name="Perotto S."/>
            <person name="Peter M."/>
            <person name="Pfister S."/>
            <person name="Riley R."/>
            <person name="Sitrit Y."/>
            <person name="Stielow J.B."/>
            <person name="Szollosi G."/>
            <person name="Zifcakova L."/>
            <person name="Stursova M."/>
            <person name="Spatafora J.W."/>
            <person name="Tedersoo L."/>
            <person name="Vaario L.M."/>
            <person name="Yamada A."/>
            <person name="Yan M."/>
            <person name="Wang P."/>
            <person name="Xu J."/>
            <person name="Bruns T."/>
            <person name="Baldrian P."/>
            <person name="Vilgalys R."/>
            <person name="Dunand C."/>
            <person name="Henrissat B."/>
            <person name="Grigoriev I.V."/>
            <person name="Hibbett D."/>
            <person name="Nagy L.G."/>
            <person name="Martin F.M."/>
        </authorList>
    </citation>
    <scope>NUCLEOTIDE SEQUENCE</scope>
    <source>
        <strain evidence="2">UH-Tt-Lm1</strain>
    </source>
</reference>
<evidence type="ECO:0000313" key="2">
    <source>
        <dbReference type="EMBL" id="KAF9778637.1"/>
    </source>
</evidence>
<dbReference type="AlphaFoldDB" id="A0A9P6H3F5"/>
<dbReference type="PANTHER" id="PTHR31014">
    <property type="entry name" value="MITOCHONDRIAL TRANSLATION SYSTEM COMPONENT PET127-RELATED"/>
    <property type="match status" value="1"/>
</dbReference>
<accession>A0A9P6H3F5</accession>
<dbReference type="Proteomes" id="UP000736335">
    <property type="component" value="Unassembled WGS sequence"/>
</dbReference>
<feature type="compositionally biased region" description="Basic and acidic residues" evidence="1">
    <location>
        <begin position="78"/>
        <end position="96"/>
    </location>
</feature>
<dbReference type="Pfam" id="PF08634">
    <property type="entry name" value="Pet127"/>
    <property type="match status" value="1"/>
</dbReference>
<gene>
    <name evidence="2" type="ORF">BJ322DRAFT_1147478</name>
</gene>
<feature type="region of interest" description="Disordered" evidence="1">
    <location>
        <begin position="649"/>
        <end position="676"/>
    </location>
</feature>
<dbReference type="PANTHER" id="PTHR31014:SF0">
    <property type="entry name" value="MITOCHONDRIAL TRANSLATION SYSTEM COMPONENT PET127-RELATED"/>
    <property type="match status" value="1"/>
</dbReference>
<dbReference type="EMBL" id="WIUZ02000022">
    <property type="protein sequence ID" value="KAF9778637.1"/>
    <property type="molecule type" value="Genomic_DNA"/>
</dbReference>
<evidence type="ECO:0000313" key="3">
    <source>
        <dbReference type="Proteomes" id="UP000736335"/>
    </source>
</evidence>
<dbReference type="OrthoDB" id="10249045at2759"/>
<organism evidence="2 3">
    <name type="scientific">Thelephora terrestris</name>
    <dbReference type="NCBI Taxonomy" id="56493"/>
    <lineage>
        <taxon>Eukaryota</taxon>
        <taxon>Fungi</taxon>
        <taxon>Dikarya</taxon>
        <taxon>Basidiomycota</taxon>
        <taxon>Agaricomycotina</taxon>
        <taxon>Agaricomycetes</taxon>
        <taxon>Thelephorales</taxon>
        <taxon>Thelephoraceae</taxon>
        <taxon>Thelephora</taxon>
    </lineage>
</organism>
<dbReference type="InterPro" id="IPR013943">
    <property type="entry name" value="Pet127"/>
</dbReference>